<organism evidence="2 3">
    <name type="scientific">Knufia obscura</name>
    <dbReference type="NCBI Taxonomy" id="1635080"/>
    <lineage>
        <taxon>Eukaryota</taxon>
        <taxon>Fungi</taxon>
        <taxon>Dikarya</taxon>
        <taxon>Ascomycota</taxon>
        <taxon>Pezizomycotina</taxon>
        <taxon>Eurotiomycetes</taxon>
        <taxon>Chaetothyriomycetidae</taxon>
        <taxon>Chaetothyriales</taxon>
        <taxon>Trichomeriaceae</taxon>
        <taxon>Knufia</taxon>
    </lineage>
</organism>
<dbReference type="Pfam" id="PF15458">
    <property type="entry name" value="NTR2"/>
    <property type="match status" value="1"/>
</dbReference>
<feature type="compositionally biased region" description="Basic and acidic residues" evidence="1">
    <location>
        <begin position="410"/>
        <end position="422"/>
    </location>
</feature>
<feature type="compositionally biased region" description="Polar residues" evidence="1">
    <location>
        <begin position="76"/>
        <end position="86"/>
    </location>
</feature>
<protein>
    <submittedName>
        <fullName evidence="2">Uncharacterized protein</fullName>
    </submittedName>
</protein>
<name>A0ABR0RE57_9EURO</name>
<dbReference type="InterPro" id="IPR028211">
    <property type="entry name" value="Ntr2"/>
</dbReference>
<evidence type="ECO:0000256" key="1">
    <source>
        <dbReference type="SAM" id="MobiDB-lite"/>
    </source>
</evidence>
<sequence length="446" mass="48973">MFAARRKPKRVVSSDTREDGSNQQDEDNGPVVRRPNAAPKTKSKLRMSFDPTAESTADDQPTAIPPKPSGLGASALSRNPTVTPSVSERDRDEPRPSYSKSYLDELKGSTPSTPKDLSLYNSSAEETDDLPLTKQTQSLDIASKFGTPSTTLPNTIPSASEIQEKKDRRLRLAREQQANTLGPSTSNITTKGNSVSAQDDFISLDAYDSDGEFKPSRMQISTHLHNDRLANAQEYTRLVPEDEDIAEGFEAFIDDDHERTQKSGRILMGMKSSDALERQRMREMIHTAEGGGSGGSDDDSDNSNGSDASASNAYMAAQTSHGVGFSNLSKDERRRHEKEARRPRQPEKTTPIPTLAAGLARLRELQSSAEMNRERAEMRKAEIRRRLEEVEGEKGRIQRALEDLGGQLEETSKRVVAQREGENGNGNDGGGRTRQGGLEDIGGWAQ</sequence>
<feature type="compositionally biased region" description="Polar residues" evidence="1">
    <location>
        <begin position="109"/>
        <end position="124"/>
    </location>
</feature>
<dbReference type="GeneID" id="90002557"/>
<keyword evidence="3" id="KW-1185">Reference proteome</keyword>
<feature type="compositionally biased region" description="Low complexity" evidence="1">
    <location>
        <begin position="302"/>
        <end position="313"/>
    </location>
</feature>
<evidence type="ECO:0000313" key="2">
    <source>
        <dbReference type="EMBL" id="KAK5938916.1"/>
    </source>
</evidence>
<dbReference type="RefSeq" id="XP_064727006.1">
    <property type="nucleotide sequence ID" value="XM_064877504.1"/>
</dbReference>
<feature type="compositionally biased region" description="Gly residues" evidence="1">
    <location>
        <begin position="423"/>
        <end position="434"/>
    </location>
</feature>
<feature type="compositionally biased region" description="Polar residues" evidence="1">
    <location>
        <begin position="133"/>
        <end position="161"/>
    </location>
</feature>
<accession>A0ABR0RE57</accession>
<feature type="compositionally biased region" description="Basic and acidic residues" evidence="1">
    <location>
        <begin position="329"/>
        <end position="347"/>
    </location>
</feature>
<dbReference type="Proteomes" id="UP001334248">
    <property type="component" value="Unassembled WGS sequence"/>
</dbReference>
<proteinExistence type="predicted"/>
<comment type="caution">
    <text evidence="2">The sequence shown here is derived from an EMBL/GenBank/DDBJ whole genome shotgun (WGS) entry which is preliminary data.</text>
</comment>
<feature type="compositionally biased region" description="Basic residues" evidence="1">
    <location>
        <begin position="1"/>
        <end position="10"/>
    </location>
</feature>
<reference evidence="2 3" key="1">
    <citation type="journal article" date="2023" name="Res Sq">
        <title>Genomic and morphological characterization of Knufia obscura isolated from the Mars 2020 spacecraft assembly facility.</title>
        <authorList>
            <person name="Chander A.M."/>
            <person name="Teixeira M.M."/>
            <person name="Singh N.K."/>
            <person name="Williams M.P."/>
            <person name="Parker C.W."/>
            <person name="Leo P."/>
            <person name="Stajich J.E."/>
            <person name="Torok T."/>
            <person name="Tighe S."/>
            <person name="Mason C.E."/>
            <person name="Venkateswaran K."/>
        </authorList>
    </citation>
    <scope>NUCLEOTIDE SEQUENCE [LARGE SCALE GENOMIC DNA]</scope>
    <source>
        <strain evidence="2 3">CCFEE 5817</strain>
    </source>
</reference>
<dbReference type="EMBL" id="JAVHJV010000012">
    <property type="protein sequence ID" value="KAK5938916.1"/>
    <property type="molecule type" value="Genomic_DNA"/>
</dbReference>
<feature type="region of interest" description="Disordered" evidence="1">
    <location>
        <begin position="1"/>
        <end position="169"/>
    </location>
</feature>
<gene>
    <name evidence="2" type="ORF">PMZ80_009108</name>
</gene>
<evidence type="ECO:0000313" key="3">
    <source>
        <dbReference type="Proteomes" id="UP001334248"/>
    </source>
</evidence>
<feature type="region of interest" description="Disordered" evidence="1">
    <location>
        <begin position="287"/>
        <end position="358"/>
    </location>
</feature>
<feature type="region of interest" description="Disordered" evidence="1">
    <location>
        <begin position="402"/>
        <end position="446"/>
    </location>
</feature>